<comment type="subcellular location">
    <subcellularLocation>
        <location evidence="1 9">Cytoplasm</location>
    </subcellularLocation>
</comment>
<keyword evidence="5 9" id="KW-0540">Nuclease</keyword>
<dbReference type="PROSITE" id="PS50235">
    <property type="entry name" value="USP_3"/>
    <property type="match status" value="1"/>
</dbReference>
<feature type="binding site" evidence="9">
    <location>
        <position position="905"/>
    </location>
    <ligand>
        <name>a divalent metal cation</name>
        <dbReference type="ChEBI" id="CHEBI:60240"/>
        <note>catalytic</note>
    </ligand>
</feature>
<dbReference type="InterPro" id="IPR015943">
    <property type="entry name" value="WD40/YVTN_repeat-like_dom_sf"/>
</dbReference>
<dbReference type="GO" id="GO:0000932">
    <property type="term" value="C:P-body"/>
    <property type="evidence" value="ECO:0007669"/>
    <property type="project" value="TreeGrafter"/>
</dbReference>
<dbReference type="OrthoDB" id="16516at2759"/>
<dbReference type="GO" id="GO:0000289">
    <property type="term" value="P:nuclear-transcribed mRNA poly(A) tail shortening"/>
    <property type="evidence" value="ECO:0007669"/>
    <property type="project" value="UniProtKB-UniRule"/>
</dbReference>
<dbReference type="Pfam" id="PF13423">
    <property type="entry name" value="UCH_1"/>
    <property type="match status" value="1"/>
</dbReference>
<keyword evidence="2 9" id="KW-0963">Cytoplasm</keyword>
<dbReference type="Proteomes" id="UP000193944">
    <property type="component" value="Unassembled WGS sequence"/>
</dbReference>
<dbReference type="CDD" id="cd06143">
    <property type="entry name" value="PAN2_exo"/>
    <property type="match status" value="1"/>
</dbReference>
<dbReference type="STRING" id="1754192.A0A1Y1XF68"/>
<organism evidence="11 12">
    <name type="scientific">Anaeromyces robustus</name>
    <dbReference type="NCBI Taxonomy" id="1754192"/>
    <lineage>
        <taxon>Eukaryota</taxon>
        <taxon>Fungi</taxon>
        <taxon>Fungi incertae sedis</taxon>
        <taxon>Chytridiomycota</taxon>
        <taxon>Chytridiomycota incertae sedis</taxon>
        <taxon>Neocallimastigomycetes</taxon>
        <taxon>Neocallimastigales</taxon>
        <taxon>Neocallimastigaceae</taxon>
        <taxon>Anaeromyces</taxon>
    </lineage>
</organism>
<sequence length="1105" mass="126738">MSFLQDNNNNINIHDLSLQNNQNTQKWNERQKFFTSNSFVPVSTLSFDSYEELLWSGSELGRLSSYFYNEGQFMSYTAFKGHTSQVRQILSTDAGIFSLSSGNIRLTCRRGLQKWDYTPETIKDFYCMSFTENPSEIVIGGSSDSLLVMNVNRGAITNKIDTTDNTIIMKRTKQIFCASSSGYVYIRDPRSFKVEDKIQVHNGTISDIDIMNNILATCGFSQRGNMALDPMIKLFDIRTMKSLDSIPFESGPSFLKFHPKYPSTLISVSHSGELVIANVNQPSEIEYYEIPINSYCSAFDVSPTGEVIAFGDASGVVQQWTDREKASIAFDPHPTEIVGPVNPPQVILDDNSPLSLIGMPYYNDRLLSAWPSNMTFSIGRPPPKIPEDILASMKKIDFMGYSKNDSQYVRNQSYFYTNPEIEDTEIPKFRSEQEREKIYKKFIKKEPETHKVHDESISIDVIPPSYYRKVEIKYSRFGVEDFDFDFYNKTQYAGLETDIQNSYCNSIIQVMFFNDALKNVVKSHIKTNCLKEFCLSCELGFIVRMLEDAKGSNCQASNFLRAFGTIPQASALGLFEPQPPLVCSSYSALIQNFNRFIYEQLHLELNKQHNKLYVKSDYYKNKNLSYIQQIFGIEIESISRCQCLYENIRQTVIYVIDLVYPRNQSKPLSMSSLKLTDTTFTEVLQSSIQKENQTKAWCNKCSKYQPTTQLKYLKCLPYVLNINCCVSSEKELVYWKKDTIHNASWLPSMIILELKSKGSLEIREFDPVNDKGLVNSKTVGIYKLKATIVEITHDKDSLHLVSHINVSEDHNKDDWYLFNDFLVQQISQEEVLSYRKWKIPSIVQYVRTNLNELLDCSVLPSTTDTSILVKESCLNRRKNIITTCEPFTEAEIPKKPGYLCAIDAEFVALNKEETEIRSDGTKSLIRPPRMGLARVSVLRGSGPKEITPFIDDYISSSEMIVDYLTEYSGIKAGDLDPALSRHMLVPLKASYKKLRLLVDMGCIFIGHGLANDFRIINIYVPPEQIIDTVQIFFIKSRQRKISLRFLAWYLLKQDIQVETHDSIEDARTALLIYKEYLKLKKEGRFEEVLEDIYKEGASLNWSIPK</sequence>
<name>A0A1Y1XF68_9FUNG</name>
<dbReference type="InterPro" id="IPR048841">
    <property type="entry name" value="PAN2_N"/>
</dbReference>
<evidence type="ECO:0000256" key="8">
    <source>
        <dbReference type="ARBA" id="ARBA00022839"/>
    </source>
</evidence>
<dbReference type="InterPro" id="IPR036397">
    <property type="entry name" value="RNaseH_sf"/>
</dbReference>
<reference evidence="11 12" key="1">
    <citation type="submission" date="2016-08" db="EMBL/GenBank/DDBJ databases">
        <title>A Parts List for Fungal Cellulosomes Revealed by Comparative Genomics.</title>
        <authorList>
            <consortium name="DOE Joint Genome Institute"/>
            <person name="Haitjema C.H."/>
            <person name="Gilmore S.P."/>
            <person name="Henske J.K."/>
            <person name="Solomon K.V."/>
            <person name="De Groot R."/>
            <person name="Kuo A."/>
            <person name="Mondo S.J."/>
            <person name="Salamov A.A."/>
            <person name="Labutti K."/>
            <person name="Zhao Z."/>
            <person name="Chiniquy J."/>
            <person name="Barry K."/>
            <person name="Brewer H.M."/>
            <person name="Purvine S.O."/>
            <person name="Wright A.T."/>
            <person name="Boxma B."/>
            <person name="Van Alen T."/>
            <person name="Hackstein J.H."/>
            <person name="Baker S.E."/>
            <person name="Grigoriev I.V."/>
            <person name="O'Malley M.A."/>
        </authorList>
    </citation>
    <scope>NUCLEOTIDE SEQUENCE [LARGE SCALE GENOMIC DNA]</scope>
    <source>
        <strain evidence="11 12">S4</strain>
    </source>
</reference>
<dbReference type="InterPro" id="IPR012337">
    <property type="entry name" value="RNaseH-like_sf"/>
</dbReference>
<comment type="domain">
    <text evidence="9">Contains a pseudo-UCH domain. This ubiquitin C-terminal hydrolase (UCH)-like or ubiquitin specific protease (USP)-like domain is predicted to be catalytically inactive because it lacks the active site catalytic triad characteristic of thiol proteases, with residues at the equivalent structural positions that are incompatible with catalysis, and it cannot bind ubiquitin. It functions as a structural scaffold for intra- and intermolecular interactions in the complex.</text>
</comment>
<evidence type="ECO:0000256" key="7">
    <source>
        <dbReference type="ARBA" id="ARBA00022801"/>
    </source>
</evidence>
<feature type="domain" description="USP" evidence="10">
    <location>
        <begin position="493"/>
        <end position="848"/>
    </location>
</feature>
<keyword evidence="12" id="KW-1185">Reference proteome</keyword>
<evidence type="ECO:0000256" key="1">
    <source>
        <dbReference type="ARBA" id="ARBA00004496"/>
    </source>
</evidence>
<dbReference type="Pfam" id="PF20770">
    <property type="entry name" value="PAN2_N"/>
    <property type="match status" value="1"/>
</dbReference>
<comment type="similarity">
    <text evidence="9">Belongs to the peptidase C19 family. PAN2 subfamily.</text>
</comment>
<dbReference type="InterPro" id="IPR013520">
    <property type="entry name" value="Ribonucl_H"/>
</dbReference>
<dbReference type="Gene3D" id="3.90.70.10">
    <property type="entry name" value="Cysteine proteinases"/>
    <property type="match status" value="1"/>
</dbReference>
<keyword evidence="7 9" id="KW-0378">Hydrolase</keyword>
<dbReference type="Gene3D" id="2.130.10.10">
    <property type="entry name" value="YVTN repeat-like/Quinoprotein amine dehydrogenase"/>
    <property type="match status" value="1"/>
</dbReference>
<protein>
    <recommendedName>
        <fullName evidence="9">PAN2-PAN3 deadenylation complex catalytic subunit PAN2</fullName>
        <ecNumber evidence="9">3.1.13.4</ecNumber>
    </recommendedName>
    <alternativeName>
        <fullName evidence="9">PAB1P-dependent poly(A)-specific ribonuclease</fullName>
    </alternativeName>
    <alternativeName>
        <fullName evidence="9">Poly(A)-nuclease deadenylation complex subunit 2</fullName>
        <shortName evidence="9">PAN deadenylation complex subunit 2</shortName>
    </alternativeName>
</protein>
<comment type="subunit">
    <text evidence="9">Forms a heterotrimer with an asymmetric homodimer of the regulatory subunit PAN3 to form the poly(A)-nuclease (PAN) deadenylation complex.</text>
</comment>
<dbReference type="HAMAP" id="MF_03182">
    <property type="entry name" value="PAN2"/>
    <property type="match status" value="1"/>
</dbReference>
<dbReference type="SMART" id="SM00479">
    <property type="entry name" value="EXOIII"/>
    <property type="match status" value="1"/>
</dbReference>
<evidence type="ECO:0000256" key="3">
    <source>
        <dbReference type="ARBA" id="ARBA00022574"/>
    </source>
</evidence>
<dbReference type="InterPro" id="IPR038765">
    <property type="entry name" value="Papain-like_cys_pep_sf"/>
</dbReference>
<dbReference type="PANTHER" id="PTHR15728">
    <property type="entry name" value="DEADENYLATION COMPLEX CATALYTIC SUBUNIT PAN2"/>
    <property type="match status" value="1"/>
</dbReference>
<dbReference type="EMBL" id="MCFG01000053">
    <property type="protein sequence ID" value="ORX84398.1"/>
    <property type="molecule type" value="Genomic_DNA"/>
</dbReference>
<feature type="binding site" evidence="9">
    <location>
        <position position="903"/>
    </location>
    <ligand>
        <name>a divalent metal cation</name>
        <dbReference type="ChEBI" id="CHEBI:60240"/>
        <note>catalytic</note>
    </ligand>
</feature>
<evidence type="ECO:0000256" key="4">
    <source>
        <dbReference type="ARBA" id="ARBA00022664"/>
    </source>
</evidence>
<keyword evidence="3" id="KW-0853">WD repeat</keyword>
<comment type="function">
    <text evidence="9">Catalytic subunit of the poly(A)-nuclease (PAN) deadenylation complex, one of two cytoplasmic mRNA deadenylases involved in mRNA turnover. PAN specifically shortens poly(A) tails of RNA and the activity is stimulated by poly(A)-binding protein PAB1. PAN deadenylation is followed by rapid degradation of the shortened mRNA tails by the CCR4-NOT complex. Deadenylated mRNAs are then degraded by two alternative mechanisms, namely exosome-mediated 3'-5' exonucleolytic degradation, or deadenlyation-dependent mRNA decaping and subsequent 5'-3' exonucleolytic degradation by XRN1. May also be involved in post-transcriptional maturation of mRNA poly(A) tails.</text>
</comment>
<dbReference type="GO" id="GO:0004535">
    <property type="term" value="F:poly(A)-specific ribonuclease activity"/>
    <property type="evidence" value="ECO:0007669"/>
    <property type="project" value="UniProtKB-UniRule"/>
</dbReference>
<dbReference type="GO" id="GO:0031251">
    <property type="term" value="C:PAN complex"/>
    <property type="evidence" value="ECO:0007669"/>
    <property type="project" value="UniProtKB-UniRule"/>
</dbReference>
<dbReference type="GO" id="GO:0006397">
    <property type="term" value="P:mRNA processing"/>
    <property type="evidence" value="ECO:0007669"/>
    <property type="project" value="UniProtKB-KW"/>
</dbReference>
<dbReference type="GO" id="GO:0003676">
    <property type="term" value="F:nucleic acid binding"/>
    <property type="evidence" value="ECO:0007669"/>
    <property type="project" value="InterPro"/>
</dbReference>
<dbReference type="SUPFAM" id="SSF50978">
    <property type="entry name" value="WD40 repeat-like"/>
    <property type="match status" value="1"/>
</dbReference>
<gene>
    <name evidence="9" type="primary">PAN2</name>
    <name evidence="11" type="ORF">BCR32DRAFT_242637</name>
</gene>
<dbReference type="Gene3D" id="3.30.420.10">
    <property type="entry name" value="Ribonuclease H-like superfamily/Ribonuclease H"/>
    <property type="match status" value="1"/>
</dbReference>
<dbReference type="InterPro" id="IPR028881">
    <property type="entry name" value="PAN2_UCH_dom"/>
</dbReference>
<dbReference type="GO" id="GO:0046872">
    <property type="term" value="F:metal ion binding"/>
    <property type="evidence" value="ECO:0007669"/>
    <property type="project" value="UniProtKB-KW"/>
</dbReference>
<dbReference type="InterPro" id="IPR050785">
    <property type="entry name" value="PAN2-PAN3_catalytic_subunit"/>
</dbReference>
<evidence type="ECO:0000259" key="10">
    <source>
        <dbReference type="PROSITE" id="PS50235"/>
    </source>
</evidence>
<comment type="cofactor">
    <cofactor evidence="9">
        <name>a divalent metal cation</name>
        <dbReference type="ChEBI" id="CHEBI:60240"/>
    </cofactor>
    <text evidence="9">Binds 2 metal cations per subunit in the catalytic exonuclease domain.</text>
</comment>
<proteinExistence type="inferred from homology"/>
<evidence type="ECO:0000256" key="5">
    <source>
        <dbReference type="ARBA" id="ARBA00022722"/>
    </source>
</evidence>
<dbReference type="InterPro" id="IPR028889">
    <property type="entry name" value="USP"/>
</dbReference>
<dbReference type="InterPro" id="IPR036322">
    <property type="entry name" value="WD40_repeat_dom_sf"/>
</dbReference>
<evidence type="ECO:0000313" key="12">
    <source>
        <dbReference type="Proteomes" id="UP000193944"/>
    </source>
</evidence>
<comment type="domain">
    <text evidence="9">The linker, or PAN3 interaction domain (PID), between the WD40 repeats and the pseudo-UCH domain mediates interaction with PAN3.</text>
</comment>
<keyword evidence="4 9" id="KW-0507">mRNA processing</keyword>
<dbReference type="Pfam" id="PF00929">
    <property type="entry name" value="RNase_T"/>
    <property type="match status" value="1"/>
</dbReference>
<feature type="binding site" evidence="9">
    <location>
        <position position="1065"/>
    </location>
    <ligand>
        <name>a divalent metal cation</name>
        <dbReference type="ChEBI" id="CHEBI:60240"/>
        <note>catalytic</note>
    </ligand>
</feature>
<evidence type="ECO:0000313" key="11">
    <source>
        <dbReference type="EMBL" id="ORX84398.1"/>
    </source>
</evidence>
<comment type="caution">
    <text evidence="9">Lacks conserved residue(s) required for the propagation of feature annotation.</text>
</comment>
<dbReference type="EC" id="3.1.13.4" evidence="9"/>
<dbReference type="FunFam" id="3.30.420.10:FF:000028">
    <property type="entry name" value="PAN2-PAN3 deadenylation complex catalytic subunit PAN2"/>
    <property type="match status" value="1"/>
</dbReference>
<dbReference type="AlphaFoldDB" id="A0A1Y1XF68"/>
<comment type="activity regulation">
    <text evidence="9">Positively regulated by the regulatory subunit PAN3.</text>
</comment>
<accession>A0A1Y1XF68</accession>
<comment type="catalytic activity">
    <reaction evidence="9">
        <text>Exonucleolytic cleavage of poly(A) to 5'-AMP.</text>
        <dbReference type="EC" id="3.1.13.4"/>
    </reaction>
</comment>
<comment type="caution">
    <text evidence="11">The sequence shown here is derived from an EMBL/GenBank/DDBJ whole genome shotgun (WGS) entry which is preliminary data.</text>
</comment>
<dbReference type="SUPFAM" id="SSF54001">
    <property type="entry name" value="Cysteine proteinases"/>
    <property type="match status" value="1"/>
</dbReference>
<keyword evidence="6 9" id="KW-0479">Metal-binding</keyword>
<keyword evidence="8 9" id="KW-0269">Exonuclease</keyword>
<dbReference type="InterPro" id="IPR030843">
    <property type="entry name" value="PAN2"/>
</dbReference>
<feature type="binding site" evidence="9">
    <location>
        <position position="1012"/>
    </location>
    <ligand>
        <name>a divalent metal cation</name>
        <dbReference type="ChEBI" id="CHEBI:60240"/>
        <note>catalytic</note>
    </ligand>
</feature>
<evidence type="ECO:0000256" key="6">
    <source>
        <dbReference type="ARBA" id="ARBA00022723"/>
    </source>
</evidence>
<dbReference type="PANTHER" id="PTHR15728:SF0">
    <property type="entry name" value="PAN2-PAN3 DEADENYLATION COMPLEX CATALYTIC SUBUNIT PAN2"/>
    <property type="match status" value="1"/>
</dbReference>
<dbReference type="SUPFAM" id="SSF53098">
    <property type="entry name" value="Ribonuclease H-like"/>
    <property type="match status" value="1"/>
</dbReference>
<evidence type="ECO:0000256" key="9">
    <source>
        <dbReference type="HAMAP-Rule" id="MF_03182"/>
    </source>
</evidence>
<evidence type="ECO:0000256" key="2">
    <source>
        <dbReference type="ARBA" id="ARBA00022490"/>
    </source>
</evidence>
<reference evidence="11 12" key="2">
    <citation type="submission" date="2016-08" db="EMBL/GenBank/DDBJ databases">
        <title>Pervasive Adenine N6-methylation of Active Genes in Fungi.</title>
        <authorList>
            <consortium name="DOE Joint Genome Institute"/>
            <person name="Mondo S.J."/>
            <person name="Dannebaum R.O."/>
            <person name="Kuo R.C."/>
            <person name="Labutti K."/>
            <person name="Haridas S."/>
            <person name="Kuo A."/>
            <person name="Salamov A."/>
            <person name="Ahrendt S.R."/>
            <person name="Lipzen A."/>
            <person name="Sullivan W."/>
            <person name="Andreopoulos W.B."/>
            <person name="Clum A."/>
            <person name="Lindquist E."/>
            <person name="Daum C."/>
            <person name="Ramamoorthy G.K."/>
            <person name="Gryganskyi A."/>
            <person name="Culley D."/>
            <person name="Magnuson J.K."/>
            <person name="James T.Y."/>
            <person name="O'Malley M.A."/>
            <person name="Stajich J.E."/>
            <person name="Spatafora J.W."/>
            <person name="Visel A."/>
            <person name="Grigoriev I.V."/>
        </authorList>
    </citation>
    <scope>NUCLEOTIDE SEQUENCE [LARGE SCALE GENOMIC DNA]</scope>
    <source>
        <strain evidence="11 12">S4</strain>
    </source>
</reference>